<evidence type="ECO:0000256" key="6">
    <source>
        <dbReference type="SAM" id="Phobius"/>
    </source>
</evidence>
<dbReference type="AlphaFoldDB" id="A0A6J1SLM7"/>
<feature type="transmembrane region" description="Helical" evidence="6">
    <location>
        <begin position="159"/>
        <end position="177"/>
    </location>
</feature>
<evidence type="ECO:0000256" key="1">
    <source>
        <dbReference type="ARBA" id="ARBA00004141"/>
    </source>
</evidence>
<name>A0A6J1SLM7_FRAOC</name>
<feature type="transmembrane region" description="Helical" evidence="6">
    <location>
        <begin position="183"/>
        <end position="203"/>
    </location>
</feature>
<dbReference type="GeneID" id="113208841"/>
<dbReference type="KEGG" id="foc:113208841"/>
<sequence>MAVLNALFTKLLQLAKRRADHDVVRPPSREENISKALGKVEPYVVWLQSIMIWENPVHTLVAYFCFNILFWLVVSLDLRFYFLFFSTTLVVLIYEMWVDKVWPEIRVPQPAEQGDNEGWTPLHPGVLSAPELSHYLNKVMQFSHNQYLRLQNLRNNQPGHFCALVSIGCLLLMWIGRTISGTMLLYIIFMTLLLLPGLCIHFLPSASQLDWHIPSQSGESKDHESDVDEYLPEQSGTNMVLLQRAVEPDHSDHEDDDDFNIPPTELLHIDDMTDSGAPSLTFISGITAMPAHEDLSLDGTDFSLEISLGNKVAGQSKKQNQNSSPLDIDPHSSDSDESISLPENESAGIHFQTRHFKGDSSSEEENQSTRRSEEKMQCASRKSSSGAVVDAAAAVLSYSSAGALNLASVGQSLISSVISSAAPKKSGRSTTVKEVEEDDSLSDTDGFEMISEEEFANL</sequence>
<dbReference type="InterPro" id="IPR052114">
    <property type="entry name" value="ER_autophagy_membrane_reg"/>
</dbReference>
<feature type="transmembrane region" description="Helical" evidence="6">
    <location>
        <begin position="57"/>
        <end position="74"/>
    </location>
</feature>
<dbReference type="Pfam" id="PF24456">
    <property type="entry name" value="RHD_RETREG1-3"/>
    <property type="match status" value="1"/>
</dbReference>
<evidence type="ECO:0000259" key="7">
    <source>
        <dbReference type="Pfam" id="PF24456"/>
    </source>
</evidence>
<dbReference type="Proteomes" id="UP000504606">
    <property type="component" value="Unplaced"/>
</dbReference>
<keyword evidence="2 6" id="KW-0812">Transmembrane</keyword>
<dbReference type="GO" id="GO:0005783">
    <property type="term" value="C:endoplasmic reticulum"/>
    <property type="evidence" value="ECO:0007669"/>
    <property type="project" value="UniProtKB-ARBA"/>
</dbReference>
<evidence type="ECO:0000256" key="2">
    <source>
        <dbReference type="ARBA" id="ARBA00022692"/>
    </source>
</evidence>
<feature type="region of interest" description="Disordered" evidence="5">
    <location>
        <begin position="420"/>
        <end position="458"/>
    </location>
</feature>
<feature type="region of interest" description="Disordered" evidence="5">
    <location>
        <begin position="248"/>
        <end position="270"/>
    </location>
</feature>
<dbReference type="GO" id="GO:0016020">
    <property type="term" value="C:membrane"/>
    <property type="evidence" value="ECO:0007669"/>
    <property type="project" value="UniProtKB-SubCell"/>
</dbReference>
<keyword evidence="3 6" id="KW-1133">Transmembrane helix</keyword>
<evidence type="ECO:0000313" key="9">
    <source>
        <dbReference type="RefSeq" id="XP_026281837.1"/>
    </source>
</evidence>
<dbReference type="PANTHER" id="PTHR20952">
    <property type="entry name" value="ADP-RIBOSYLATION-LIKE FACTOR 6-INTERACTING PROTEIN"/>
    <property type="match status" value="1"/>
</dbReference>
<keyword evidence="4 6" id="KW-0472">Membrane</keyword>
<evidence type="ECO:0000256" key="4">
    <source>
        <dbReference type="ARBA" id="ARBA00023136"/>
    </source>
</evidence>
<feature type="compositionally biased region" description="Basic and acidic residues" evidence="5">
    <location>
        <begin position="367"/>
        <end position="376"/>
    </location>
</feature>
<reference evidence="9" key="1">
    <citation type="submission" date="2025-08" db="UniProtKB">
        <authorList>
            <consortium name="RefSeq"/>
        </authorList>
    </citation>
    <scope>IDENTIFICATION</scope>
    <source>
        <tissue evidence="9">Whole organism</tissue>
    </source>
</reference>
<dbReference type="InterPro" id="IPR057282">
    <property type="entry name" value="RETREG1-3-like_RHD"/>
</dbReference>
<accession>A0A6J1SLM7</accession>
<organism evidence="8 9">
    <name type="scientific">Frankliniella occidentalis</name>
    <name type="common">Western flower thrips</name>
    <name type="synonym">Euthrips occidentalis</name>
    <dbReference type="NCBI Taxonomy" id="133901"/>
    <lineage>
        <taxon>Eukaryota</taxon>
        <taxon>Metazoa</taxon>
        <taxon>Ecdysozoa</taxon>
        <taxon>Arthropoda</taxon>
        <taxon>Hexapoda</taxon>
        <taxon>Insecta</taxon>
        <taxon>Pterygota</taxon>
        <taxon>Neoptera</taxon>
        <taxon>Paraneoptera</taxon>
        <taxon>Thysanoptera</taxon>
        <taxon>Terebrantia</taxon>
        <taxon>Thripoidea</taxon>
        <taxon>Thripidae</taxon>
        <taxon>Frankliniella</taxon>
    </lineage>
</organism>
<feature type="region of interest" description="Disordered" evidence="5">
    <location>
        <begin position="312"/>
        <end position="383"/>
    </location>
</feature>
<dbReference type="PANTHER" id="PTHR20952:SF4">
    <property type="entry name" value="RETICULOPHAGY REGULATOR 2"/>
    <property type="match status" value="1"/>
</dbReference>
<gene>
    <name evidence="9" type="primary">LOC113208841</name>
</gene>
<feature type="compositionally biased region" description="Polar residues" evidence="5">
    <location>
        <begin position="316"/>
        <end position="325"/>
    </location>
</feature>
<feature type="compositionally biased region" description="Acidic residues" evidence="5">
    <location>
        <begin position="435"/>
        <end position="458"/>
    </location>
</feature>
<feature type="transmembrane region" description="Helical" evidence="6">
    <location>
        <begin position="80"/>
        <end position="98"/>
    </location>
</feature>
<feature type="domain" description="RETREG1-3/ARL6IP-like N-terminal reticulon-homology" evidence="7">
    <location>
        <begin position="39"/>
        <end position="202"/>
    </location>
</feature>
<dbReference type="RefSeq" id="XP_026281837.1">
    <property type="nucleotide sequence ID" value="XM_026426052.2"/>
</dbReference>
<comment type="subcellular location">
    <subcellularLocation>
        <location evidence="1">Membrane</location>
        <topology evidence="1">Multi-pass membrane protein</topology>
    </subcellularLocation>
</comment>
<keyword evidence="8" id="KW-1185">Reference proteome</keyword>
<proteinExistence type="predicted"/>
<dbReference type="OrthoDB" id="10029527at2759"/>
<evidence type="ECO:0000256" key="5">
    <source>
        <dbReference type="SAM" id="MobiDB-lite"/>
    </source>
</evidence>
<evidence type="ECO:0000313" key="8">
    <source>
        <dbReference type="Proteomes" id="UP000504606"/>
    </source>
</evidence>
<evidence type="ECO:0000256" key="3">
    <source>
        <dbReference type="ARBA" id="ARBA00022989"/>
    </source>
</evidence>
<protein>
    <submittedName>
        <fullName evidence="9">Reticulophagy regulator 3</fullName>
    </submittedName>
</protein>